<name>A0AAV4RCL7_9ARAC</name>
<sequence>MIEIKGTNGHSFINPDEKMQTMFLCQALKLCKAQLSKTKNFLYRNCGPQQVLYAVKNNNFNISFCVQHLFTLTIESFIYQLEARVDNFIFQWIPSHCGLPGTVAANYLVVRAHQFFNYPEELYPDVPDAPRNEAVVSFRLATGHDCLGKH</sequence>
<comment type="caution">
    <text evidence="1">The sequence shown here is derived from an EMBL/GenBank/DDBJ whole genome shotgun (WGS) entry which is preliminary data.</text>
</comment>
<organism evidence="1 2">
    <name type="scientific">Caerostris darwini</name>
    <dbReference type="NCBI Taxonomy" id="1538125"/>
    <lineage>
        <taxon>Eukaryota</taxon>
        <taxon>Metazoa</taxon>
        <taxon>Ecdysozoa</taxon>
        <taxon>Arthropoda</taxon>
        <taxon>Chelicerata</taxon>
        <taxon>Arachnida</taxon>
        <taxon>Araneae</taxon>
        <taxon>Araneomorphae</taxon>
        <taxon>Entelegynae</taxon>
        <taxon>Araneoidea</taxon>
        <taxon>Araneidae</taxon>
        <taxon>Caerostris</taxon>
    </lineage>
</organism>
<keyword evidence="2" id="KW-1185">Reference proteome</keyword>
<dbReference type="EMBL" id="BPLQ01006012">
    <property type="protein sequence ID" value="GIY19087.1"/>
    <property type="molecule type" value="Genomic_DNA"/>
</dbReference>
<evidence type="ECO:0000313" key="1">
    <source>
        <dbReference type="EMBL" id="GIY19087.1"/>
    </source>
</evidence>
<reference evidence="1 2" key="1">
    <citation type="submission" date="2021-06" db="EMBL/GenBank/DDBJ databases">
        <title>Caerostris darwini draft genome.</title>
        <authorList>
            <person name="Kono N."/>
            <person name="Arakawa K."/>
        </authorList>
    </citation>
    <scope>NUCLEOTIDE SEQUENCE [LARGE SCALE GENOMIC DNA]</scope>
</reference>
<proteinExistence type="predicted"/>
<dbReference type="AlphaFoldDB" id="A0AAV4RCL7"/>
<gene>
    <name evidence="1" type="ORF">CDAR_126741</name>
</gene>
<evidence type="ECO:0008006" key="3">
    <source>
        <dbReference type="Google" id="ProtNLM"/>
    </source>
</evidence>
<evidence type="ECO:0000313" key="2">
    <source>
        <dbReference type="Proteomes" id="UP001054837"/>
    </source>
</evidence>
<accession>A0AAV4RCL7</accession>
<protein>
    <recommendedName>
        <fullName evidence="3">RNase H type-1 domain-containing protein</fullName>
    </recommendedName>
</protein>
<dbReference type="Proteomes" id="UP001054837">
    <property type="component" value="Unassembled WGS sequence"/>
</dbReference>